<comment type="caution">
    <text evidence="1">The sequence shown here is derived from an EMBL/GenBank/DDBJ whole genome shotgun (WGS) entry which is preliminary data.</text>
</comment>
<gene>
    <name evidence="1" type="ORF">LCGC14_2011230</name>
</gene>
<name>A0A0F9FMS9_9ZZZZ</name>
<sequence>MGKSVREVLNRALEGLPTYRATFADLNAPAGVAVRIAGAAGMVVRIKVVHVDVPAANQTPLIIGKYSTAPADGTATNPQSVPLDSNSDAARATVNIYTAAPTAGTLVGEVFEDDIFTVDDDAYRGDRVHEEFGRGDGSEALVLRTAAENVGIVLGAGSNPLNGYIEWTEEPAIADPTPGI</sequence>
<protein>
    <submittedName>
        <fullName evidence="1">Uncharacterized protein</fullName>
    </submittedName>
</protein>
<organism evidence="1">
    <name type="scientific">marine sediment metagenome</name>
    <dbReference type="NCBI Taxonomy" id="412755"/>
    <lineage>
        <taxon>unclassified sequences</taxon>
        <taxon>metagenomes</taxon>
        <taxon>ecological metagenomes</taxon>
    </lineage>
</organism>
<reference evidence="1" key="1">
    <citation type="journal article" date="2015" name="Nature">
        <title>Complex archaea that bridge the gap between prokaryotes and eukaryotes.</title>
        <authorList>
            <person name="Spang A."/>
            <person name="Saw J.H."/>
            <person name="Jorgensen S.L."/>
            <person name="Zaremba-Niedzwiedzka K."/>
            <person name="Martijn J."/>
            <person name="Lind A.E."/>
            <person name="van Eijk R."/>
            <person name="Schleper C."/>
            <person name="Guy L."/>
            <person name="Ettema T.J."/>
        </authorList>
    </citation>
    <scope>NUCLEOTIDE SEQUENCE</scope>
</reference>
<accession>A0A0F9FMS9</accession>
<dbReference type="EMBL" id="LAZR01023063">
    <property type="protein sequence ID" value="KKL79796.1"/>
    <property type="molecule type" value="Genomic_DNA"/>
</dbReference>
<proteinExistence type="predicted"/>
<evidence type="ECO:0000313" key="1">
    <source>
        <dbReference type="EMBL" id="KKL79796.1"/>
    </source>
</evidence>
<dbReference type="AlphaFoldDB" id="A0A0F9FMS9"/>